<organism evidence="1 2">
    <name type="scientific">Inconstantimicrobium mannanitabidum</name>
    <dbReference type="NCBI Taxonomy" id="1604901"/>
    <lineage>
        <taxon>Bacteria</taxon>
        <taxon>Bacillati</taxon>
        <taxon>Bacillota</taxon>
        <taxon>Clostridia</taxon>
        <taxon>Eubacteriales</taxon>
        <taxon>Clostridiaceae</taxon>
        <taxon>Inconstantimicrobium</taxon>
    </lineage>
</organism>
<dbReference type="Proteomes" id="UP001058074">
    <property type="component" value="Unassembled WGS sequence"/>
</dbReference>
<reference evidence="1" key="1">
    <citation type="journal article" date="2025" name="Int. J. Syst. Evol. Microbiol.">
        <title>Inconstantimicrobium mannanitabidum sp. nov., a novel member of the family Clostridiaceae isolated from anoxic soil under the treatment of reductive soil disinfestation.</title>
        <authorList>
            <person name="Ueki A."/>
            <person name="Tonouchi A."/>
            <person name="Honma S."/>
            <person name="Kaku N."/>
            <person name="Ueki K."/>
        </authorList>
    </citation>
    <scope>NUCLEOTIDE SEQUENCE</scope>
    <source>
        <strain evidence="1">TW13</strain>
    </source>
</reference>
<comment type="caution">
    <text evidence="1">The sequence shown here is derived from an EMBL/GenBank/DDBJ whole genome shotgun (WGS) entry which is preliminary data.</text>
</comment>
<evidence type="ECO:0000313" key="2">
    <source>
        <dbReference type="Proteomes" id="UP001058074"/>
    </source>
</evidence>
<accession>A0ACB5RGU0</accession>
<protein>
    <submittedName>
        <fullName evidence="1">Uncharacterized protein</fullName>
    </submittedName>
</protein>
<sequence>MKKLGKFIVIVVLLPLLYLFISAIVGGMFMAGYSVANEISLKSIDPSKLQSLITPYIYIITLMGDIVMLLLLILFFLPTKESLLKRCNFKKCSLKKVIYISLFVMGFAMLNSIFVGLVSDYFSSYRMVSNALSAANTSIIQTIVIVIIIPIFEEMFFRGVIFSWLKKNFNIVFAIIVQALIFGIMHGNILQGVYAFVSGIIFALINIYTDSLYGNIVAHCLFNLFESVIVPLFLSRINIVVYSVIAIVLCFIGIVKVVSLKKMDSINIGKSI</sequence>
<evidence type="ECO:0000313" key="1">
    <source>
        <dbReference type="EMBL" id="GKX68286.1"/>
    </source>
</evidence>
<proteinExistence type="predicted"/>
<dbReference type="EMBL" id="BROD01000001">
    <property type="protein sequence ID" value="GKX68286.1"/>
    <property type="molecule type" value="Genomic_DNA"/>
</dbReference>
<keyword evidence="2" id="KW-1185">Reference proteome</keyword>
<name>A0ACB5RGU0_9CLOT</name>
<gene>
    <name evidence="1" type="ORF">rsdtw13_35440</name>
</gene>